<dbReference type="Proteomes" id="UP000199315">
    <property type="component" value="Unassembled WGS sequence"/>
</dbReference>
<dbReference type="SUPFAM" id="SSF47060">
    <property type="entry name" value="S15/NS1 RNA-binding domain"/>
    <property type="match status" value="1"/>
</dbReference>
<dbReference type="EMBL" id="FMKA01000001">
    <property type="protein sequence ID" value="SCP94886.1"/>
    <property type="molecule type" value="Genomic_DNA"/>
</dbReference>
<dbReference type="OrthoDB" id="9799262at2"/>
<gene>
    <name evidence="4" type="primary">rpsO</name>
    <name evidence="7" type="ORF">SAMN05421730_1001129</name>
</gene>
<dbReference type="PANTHER" id="PTHR23321">
    <property type="entry name" value="RIBOSOMAL PROTEIN S15, BACTERIAL AND ORGANELLAR"/>
    <property type="match status" value="1"/>
</dbReference>
<dbReference type="CDD" id="cd00353">
    <property type="entry name" value="Ribosomal_S15p_S13e"/>
    <property type="match status" value="1"/>
</dbReference>
<dbReference type="Gene3D" id="1.10.287.10">
    <property type="entry name" value="S15/NS1, RNA-binding"/>
    <property type="match status" value="1"/>
</dbReference>
<sequence>MIAKDKKTAIMAEFARTPGDTGSPEVQIAVLTARITELTEHLKVHQKDHHSRRGLLKMVGQRRGLLAYLKKTDIERYRTLIERLGIRK</sequence>
<dbReference type="GO" id="GO:0006412">
    <property type="term" value="P:translation"/>
    <property type="evidence" value="ECO:0007669"/>
    <property type="project" value="UniProtKB-UniRule"/>
</dbReference>
<evidence type="ECO:0000256" key="4">
    <source>
        <dbReference type="HAMAP-Rule" id="MF_01343"/>
    </source>
</evidence>
<keyword evidence="4 6" id="KW-0699">rRNA-binding</keyword>
<evidence type="ECO:0000313" key="8">
    <source>
        <dbReference type="Proteomes" id="UP000199315"/>
    </source>
</evidence>
<dbReference type="AlphaFoldDB" id="A0A1D3TNJ0"/>
<proteinExistence type="inferred from homology"/>
<comment type="function">
    <text evidence="4">Forms an intersubunit bridge (bridge B4) with the 23S rRNA of the 50S subunit in the ribosome.</text>
</comment>
<keyword evidence="1 4" id="KW-0689">Ribosomal protein</keyword>
<protein>
    <recommendedName>
        <fullName evidence="4">Small ribosomal subunit protein uS15</fullName>
    </recommendedName>
</protein>
<dbReference type="GO" id="GO:0019843">
    <property type="term" value="F:rRNA binding"/>
    <property type="evidence" value="ECO:0007669"/>
    <property type="project" value="UniProtKB-UniRule"/>
</dbReference>
<dbReference type="RefSeq" id="WP_091228660.1">
    <property type="nucleotide sequence ID" value="NZ_FMKA01000001.1"/>
</dbReference>
<evidence type="ECO:0000256" key="5">
    <source>
        <dbReference type="RuleBase" id="RU003919"/>
    </source>
</evidence>
<dbReference type="PANTHER" id="PTHR23321:SF26">
    <property type="entry name" value="SMALL RIBOSOMAL SUBUNIT PROTEIN US15M"/>
    <property type="match status" value="1"/>
</dbReference>
<keyword evidence="8" id="KW-1185">Reference proteome</keyword>
<keyword evidence="4 6" id="KW-0694">RNA-binding</keyword>
<evidence type="ECO:0000256" key="6">
    <source>
        <dbReference type="RuleBase" id="RU004524"/>
    </source>
</evidence>
<dbReference type="GO" id="GO:0022627">
    <property type="term" value="C:cytosolic small ribosomal subunit"/>
    <property type="evidence" value="ECO:0007669"/>
    <property type="project" value="TreeGrafter"/>
</dbReference>
<keyword evidence="2 4" id="KW-0687">Ribonucleoprotein</keyword>
<dbReference type="Pfam" id="PF00312">
    <property type="entry name" value="Ribosomal_S15"/>
    <property type="match status" value="1"/>
</dbReference>
<dbReference type="GO" id="GO:0003735">
    <property type="term" value="F:structural constituent of ribosome"/>
    <property type="evidence" value="ECO:0007669"/>
    <property type="project" value="InterPro"/>
</dbReference>
<evidence type="ECO:0000256" key="2">
    <source>
        <dbReference type="ARBA" id="ARBA00023274"/>
    </source>
</evidence>
<comment type="function">
    <text evidence="4 6">One of the primary rRNA binding proteins, it binds directly to 16S rRNA where it helps nucleate assembly of the platform of the 30S subunit by binding and bridging several RNA helices of the 16S rRNA.</text>
</comment>
<dbReference type="NCBIfam" id="TIGR00952">
    <property type="entry name" value="S15_bact"/>
    <property type="match status" value="1"/>
</dbReference>
<dbReference type="Gene3D" id="6.10.250.3130">
    <property type="match status" value="1"/>
</dbReference>
<dbReference type="STRING" id="1619234.SAMN05421730_1001129"/>
<evidence type="ECO:0000256" key="1">
    <source>
        <dbReference type="ARBA" id="ARBA00022980"/>
    </source>
</evidence>
<dbReference type="HAMAP" id="MF_01343_B">
    <property type="entry name" value="Ribosomal_uS15_B"/>
    <property type="match status" value="1"/>
</dbReference>
<dbReference type="PROSITE" id="PS00362">
    <property type="entry name" value="RIBOSOMAL_S15"/>
    <property type="match status" value="1"/>
</dbReference>
<comment type="similarity">
    <text evidence="4 5">Belongs to the universal ribosomal protein uS15 family.</text>
</comment>
<evidence type="ECO:0000256" key="3">
    <source>
        <dbReference type="ARBA" id="ARBA00064542"/>
    </source>
</evidence>
<dbReference type="FunFam" id="1.10.287.10:FF:000002">
    <property type="entry name" value="30S ribosomal protein S15"/>
    <property type="match status" value="1"/>
</dbReference>
<dbReference type="InterPro" id="IPR000589">
    <property type="entry name" value="Ribosomal_uS15"/>
</dbReference>
<evidence type="ECO:0000313" key="7">
    <source>
        <dbReference type="EMBL" id="SCP94886.1"/>
    </source>
</evidence>
<name>A0A1D3TNJ0_9FIRM</name>
<dbReference type="InterPro" id="IPR005290">
    <property type="entry name" value="Ribosomal_uS15_bac-type"/>
</dbReference>
<organism evidence="7 8">
    <name type="scientific">Anaerobium acetethylicum</name>
    <dbReference type="NCBI Taxonomy" id="1619234"/>
    <lineage>
        <taxon>Bacteria</taxon>
        <taxon>Bacillati</taxon>
        <taxon>Bacillota</taxon>
        <taxon>Clostridia</taxon>
        <taxon>Lachnospirales</taxon>
        <taxon>Lachnospiraceae</taxon>
        <taxon>Anaerobium</taxon>
    </lineage>
</organism>
<dbReference type="SMART" id="SM01387">
    <property type="entry name" value="Ribosomal_S15"/>
    <property type="match status" value="1"/>
</dbReference>
<reference evidence="7 8" key="1">
    <citation type="submission" date="2016-09" db="EMBL/GenBank/DDBJ databases">
        <authorList>
            <person name="Capua I."/>
            <person name="De Benedictis P."/>
            <person name="Joannis T."/>
            <person name="Lombin L.H."/>
            <person name="Cattoli G."/>
        </authorList>
    </citation>
    <scope>NUCLEOTIDE SEQUENCE [LARGE SCALE GENOMIC DNA]</scope>
    <source>
        <strain evidence="7 8">GluBS11</strain>
    </source>
</reference>
<dbReference type="InterPro" id="IPR009068">
    <property type="entry name" value="uS15_NS1_RNA-bd_sf"/>
</dbReference>
<accession>A0A1D3TNJ0</accession>
<comment type="subunit">
    <text evidence="3 4">Part of the 30S ribosomal subunit. Forms a bridge to the 50S subunit in the 70S ribosome, contacting the 23S rRNA.</text>
</comment>